<name>A8LKB0_DINSH</name>
<evidence type="ECO:0000259" key="2">
    <source>
        <dbReference type="Pfam" id="PF13478"/>
    </source>
</evidence>
<proteinExistence type="predicted"/>
<dbReference type="eggNOG" id="COG1975">
    <property type="taxonomic scope" value="Bacteria"/>
</dbReference>
<dbReference type="EMBL" id="CP000830">
    <property type="protein sequence ID" value="ABV94693.1"/>
    <property type="molecule type" value="Genomic_DNA"/>
</dbReference>
<dbReference type="Proteomes" id="UP000006833">
    <property type="component" value="Chromosome"/>
</dbReference>
<feature type="domain" description="XdhC- CoxI" evidence="1">
    <location>
        <begin position="12"/>
        <end position="73"/>
    </location>
</feature>
<dbReference type="SUPFAM" id="SSF51735">
    <property type="entry name" value="NAD(P)-binding Rossmann-fold domains"/>
    <property type="match status" value="1"/>
</dbReference>
<dbReference type="InterPro" id="IPR027051">
    <property type="entry name" value="XdhC_Rossmann_dom"/>
</dbReference>
<dbReference type="EC" id="1.17.1.4" evidence="3"/>
<evidence type="ECO:0000313" key="4">
    <source>
        <dbReference type="Proteomes" id="UP000006833"/>
    </source>
</evidence>
<dbReference type="AlphaFoldDB" id="A8LKB0"/>
<accession>A8LKB0</accession>
<dbReference type="InterPro" id="IPR014308">
    <property type="entry name" value="Xanthine_DH_XdhC"/>
</dbReference>
<dbReference type="InterPro" id="IPR003777">
    <property type="entry name" value="XdhC_CoxI"/>
</dbReference>
<reference evidence="4" key="1">
    <citation type="journal article" date="2010" name="ISME J.">
        <title>The complete genome sequence of the algal symbiont Dinoroseobacter shibae: a hitchhiker's guide to life in the sea.</title>
        <authorList>
            <person name="Wagner-Dobler I."/>
            <person name="Ballhausen B."/>
            <person name="Berger M."/>
            <person name="Brinkhoff T."/>
            <person name="Buchholz I."/>
            <person name="Bunk B."/>
            <person name="Cypionka H."/>
            <person name="Daniel R."/>
            <person name="Drepper T."/>
            <person name="Gerdts G."/>
            <person name="Hahnke S."/>
            <person name="Han C."/>
            <person name="Jahn D."/>
            <person name="Kalhoefer D."/>
            <person name="Kiss H."/>
            <person name="Klenk H.P."/>
            <person name="Kyrpides N."/>
            <person name="Liebl W."/>
            <person name="Liesegang H."/>
            <person name="Meincke L."/>
            <person name="Pati A."/>
            <person name="Petersen J."/>
            <person name="Piekarski T."/>
            <person name="Pommerenke C."/>
            <person name="Pradella S."/>
            <person name="Pukall R."/>
            <person name="Rabus R."/>
            <person name="Stackebrandt E."/>
            <person name="Thole S."/>
            <person name="Thompson L."/>
            <person name="Tielen P."/>
            <person name="Tomasch J."/>
            <person name="von Jan M."/>
            <person name="Wanphrut N."/>
            <person name="Wichels A."/>
            <person name="Zech H."/>
            <person name="Simon M."/>
        </authorList>
    </citation>
    <scope>NUCLEOTIDE SEQUENCE [LARGE SCALE GENOMIC DNA]</scope>
    <source>
        <strain evidence="4">DSM 16493 / NCIMB 14021 / DFL 12</strain>
    </source>
</reference>
<dbReference type="Pfam" id="PF02625">
    <property type="entry name" value="XdhC_CoxI"/>
    <property type="match status" value="1"/>
</dbReference>
<dbReference type="InterPro" id="IPR052698">
    <property type="entry name" value="MoCofactor_Util/Proc"/>
</dbReference>
<sequence>MSLDADALRAAVAAHGAVARVVVAGIKGSVPREVGAAMLVWEGGQSGTIGGGALEFEAAARARIVLRDGTDRLDHAPLGPGLGQCCGGAVTLLTERFDAARLDHMEGAIFARPAPGGPAQMPLSVRKALRTARGEGHAASLTLRAGWVLEPMARATRPLWIYGAGHVGRALVHTLAPLPDFAITWVDTGPERFPEALPAGVTVLPAADPALAAGRASEDAVHLILTYSHALDLALCHALLSRPAAGIGLIGSATKWARFRSRLRQLGHADAQISRITCPIGDPALGKHPQAIAVGVASSLLSGQMMQSSAYPASAEAAAR</sequence>
<keyword evidence="3" id="KW-0560">Oxidoreductase</keyword>
<protein>
    <submittedName>
        <fullName evidence="3">Putative xanthine dehydrogenase accessory protein</fullName>
        <ecNumber evidence="3">1.17.1.4</ecNumber>
    </submittedName>
</protein>
<organism evidence="3 4">
    <name type="scientific">Dinoroseobacter shibae (strain DSM 16493 / NCIMB 14021 / DFL 12)</name>
    <dbReference type="NCBI Taxonomy" id="398580"/>
    <lineage>
        <taxon>Bacteria</taxon>
        <taxon>Pseudomonadati</taxon>
        <taxon>Pseudomonadota</taxon>
        <taxon>Alphaproteobacteria</taxon>
        <taxon>Rhodobacterales</taxon>
        <taxon>Roseobacteraceae</taxon>
        <taxon>Dinoroseobacter</taxon>
    </lineage>
</organism>
<dbReference type="KEGG" id="dsh:Dshi_2960"/>
<dbReference type="Gene3D" id="3.40.50.720">
    <property type="entry name" value="NAD(P)-binding Rossmann-like Domain"/>
    <property type="match status" value="1"/>
</dbReference>
<dbReference type="RefSeq" id="WP_012179621.1">
    <property type="nucleotide sequence ID" value="NC_009952.1"/>
</dbReference>
<gene>
    <name evidence="3" type="primary">xdhC</name>
    <name evidence="3" type="ordered locus">Dshi_2960</name>
</gene>
<evidence type="ECO:0000313" key="3">
    <source>
        <dbReference type="EMBL" id="ABV94693.1"/>
    </source>
</evidence>
<dbReference type="STRING" id="398580.Dshi_2960"/>
<dbReference type="PANTHER" id="PTHR30388:SF6">
    <property type="entry name" value="XANTHINE DEHYDROGENASE SUBUNIT A-RELATED"/>
    <property type="match status" value="1"/>
</dbReference>
<dbReference type="InterPro" id="IPR036291">
    <property type="entry name" value="NAD(P)-bd_dom_sf"/>
</dbReference>
<feature type="domain" description="XdhC Rossmann" evidence="2">
    <location>
        <begin position="159"/>
        <end position="298"/>
    </location>
</feature>
<dbReference type="NCBIfam" id="TIGR02964">
    <property type="entry name" value="xanthine_xdhC"/>
    <property type="match status" value="1"/>
</dbReference>
<dbReference type="OrthoDB" id="61481at2"/>
<dbReference type="GO" id="GO:0004854">
    <property type="term" value="F:xanthine dehydrogenase activity"/>
    <property type="evidence" value="ECO:0007669"/>
    <property type="project" value="UniProtKB-EC"/>
</dbReference>
<keyword evidence="4" id="KW-1185">Reference proteome</keyword>
<dbReference type="Pfam" id="PF13478">
    <property type="entry name" value="XdhC_C"/>
    <property type="match status" value="1"/>
</dbReference>
<evidence type="ECO:0000259" key="1">
    <source>
        <dbReference type="Pfam" id="PF02625"/>
    </source>
</evidence>
<dbReference type="PANTHER" id="PTHR30388">
    <property type="entry name" value="ALDEHYDE OXIDOREDUCTASE MOLYBDENUM COFACTOR ASSEMBLY PROTEIN"/>
    <property type="match status" value="1"/>
</dbReference>
<dbReference type="HOGENOM" id="CLU_041115_4_0_5"/>